<proteinExistence type="predicted"/>
<reference evidence="2 3" key="1">
    <citation type="submission" date="2017-09" db="EMBL/GenBank/DDBJ databases">
        <title>Genomics of the genus Arcobacter.</title>
        <authorList>
            <person name="Perez-Cataluna A."/>
            <person name="Figueras M.J."/>
            <person name="Salas-Masso N."/>
        </authorList>
    </citation>
    <scope>NUCLEOTIDE SEQUENCE [LARGE SCALE GENOMIC DNA]</scope>
    <source>
        <strain evidence="2 3">DSM 18005</strain>
    </source>
</reference>
<dbReference type="OrthoDB" id="9770040at2"/>
<organism evidence="2 3">
    <name type="scientific">Malaciobacter halophilus</name>
    <dbReference type="NCBI Taxonomy" id="197482"/>
    <lineage>
        <taxon>Bacteria</taxon>
        <taxon>Pseudomonadati</taxon>
        <taxon>Campylobacterota</taxon>
        <taxon>Epsilonproteobacteria</taxon>
        <taxon>Campylobacterales</taxon>
        <taxon>Arcobacteraceae</taxon>
        <taxon>Malaciobacter</taxon>
    </lineage>
</organism>
<keyword evidence="3" id="KW-1185">Reference proteome</keyword>
<protein>
    <submittedName>
        <fullName evidence="2">Nitrite reductase</fullName>
    </submittedName>
</protein>
<dbReference type="EMBL" id="NXIF01000018">
    <property type="protein sequence ID" value="PKI81322.1"/>
    <property type="molecule type" value="Genomic_DNA"/>
</dbReference>
<keyword evidence="1" id="KW-0472">Membrane</keyword>
<feature type="transmembrane region" description="Helical" evidence="1">
    <location>
        <begin position="182"/>
        <end position="202"/>
    </location>
</feature>
<feature type="transmembrane region" description="Helical" evidence="1">
    <location>
        <begin position="278"/>
        <end position="301"/>
    </location>
</feature>
<feature type="transmembrane region" description="Helical" evidence="1">
    <location>
        <begin position="370"/>
        <end position="393"/>
    </location>
</feature>
<gene>
    <name evidence="2" type="ORF">CP960_04805</name>
</gene>
<feature type="transmembrane region" description="Helical" evidence="1">
    <location>
        <begin position="151"/>
        <end position="170"/>
    </location>
</feature>
<feature type="transmembrane region" description="Helical" evidence="1">
    <location>
        <begin position="98"/>
        <end position="115"/>
    </location>
</feature>
<feature type="transmembrane region" description="Helical" evidence="1">
    <location>
        <begin position="20"/>
        <end position="46"/>
    </location>
</feature>
<dbReference type="InterPro" id="IPR010266">
    <property type="entry name" value="NnrS"/>
</dbReference>
<evidence type="ECO:0000313" key="2">
    <source>
        <dbReference type="EMBL" id="PKI81322.1"/>
    </source>
</evidence>
<keyword evidence="1" id="KW-1133">Transmembrane helix</keyword>
<evidence type="ECO:0000313" key="3">
    <source>
        <dbReference type="Proteomes" id="UP000233248"/>
    </source>
</evidence>
<keyword evidence="1" id="KW-0812">Transmembrane</keyword>
<feature type="transmembrane region" description="Helical" evidence="1">
    <location>
        <begin position="347"/>
        <end position="364"/>
    </location>
</feature>
<accession>A0A2N1J4C4</accession>
<name>A0A2N1J4C4_9BACT</name>
<feature type="transmembrane region" description="Helical" evidence="1">
    <location>
        <begin position="249"/>
        <end position="269"/>
    </location>
</feature>
<feature type="transmembrane region" description="Helical" evidence="1">
    <location>
        <begin position="121"/>
        <end position="139"/>
    </location>
</feature>
<evidence type="ECO:0000256" key="1">
    <source>
        <dbReference type="SAM" id="Phobius"/>
    </source>
</evidence>
<dbReference type="AlphaFoldDB" id="A0A2N1J4C4"/>
<feature type="transmembrane region" description="Helical" evidence="1">
    <location>
        <begin position="313"/>
        <end position="335"/>
    </location>
</feature>
<feature type="transmembrane region" description="Helical" evidence="1">
    <location>
        <begin position="66"/>
        <end position="86"/>
    </location>
</feature>
<dbReference type="Pfam" id="PF05940">
    <property type="entry name" value="NnrS"/>
    <property type="match status" value="1"/>
</dbReference>
<dbReference type="Proteomes" id="UP000233248">
    <property type="component" value="Unassembled WGS sequence"/>
</dbReference>
<dbReference type="RefSeq" id="WP_101184252.1">
    <property type="nucleotide sequence ID" value="NZ_CP031218.1"/>
</dbReference>
<dbReference type="KEGG" id="ahs:AHALO_2077"/>
<feature type="transmembrane region" description="Helical" evidence="1">
    <location>
        <begin position="223"/>
        <end position="243"/>
    </location>
</feature>
<comment type="caution">
    <text evidence="2">The sequence shown here is derived from an EMBL/GenBank/DDBJ whole genome shotgun (WGS) entry which is preliminary data.</text>
</comment>
<sequence>MQKSEHYGNYPKNINPPIYLAYAFRIFFLILPYYIVLNIILWGFVYSGYLNLNFMDDILTWHIYEFLYGVGSAGICAFVLTAVPEFFKKELPVVDKKLLYIFIMWILGRVSFWFIDYIHIYIVAFLNCFLLLYTIYLVYKPFFKDDNQKHTSILICIITIFLIQVLFFLSYTSLININSFEILKFSLSFFMILILLVLRRVNMETVNDLLEKKDINKVFLAKSFRYNIAIFTIIIFATVSLFLPNNYALTWIAFACSFAILSLLNDYFIQEPSIFKSYLILSLISLILIMSLGYFSIGYAFLMQEFFEISNYIHFLTTGAFGLAFYLVMVVVSYVHTGRELVIENKAFLGALLIIFATILRVFFESQNIYLISTIVWASAFLIYSFSYSSYLLKKRVDNLPG</sequence>